<dbReference type="Pfam" id="PF00296">
    <property type="entry name" value="Bac_luciferase"/>
    <property type="match status" value="1"/>
</dbReference>
<dbReference type="PATRIC" id="fig|443610.3.peg.3685"/>
<dbReference type="PANTHER" id="PTHR43244">
    <property type="match status" value="1"/>
</dbReference>
<dbReference type="RefSeq" id="WP_046107626.1">
    <property type="nucleotide sequence ID" value="NZ_JZEX01000059.1"/>
</dbReference>
<name>A0A0F5FVY0_9HYPH</name>
<dbReference type="Proteomes" id="UP000033632">
    <property type="component" value="Unassembled WGS sequence"/>
</dbReference>
<feature type="domain" description="Luciferase-like" evidence="2">
    <location>
        <begin position="10"/>
        <end position="296"/>
    </location>
</feature>
<dbReference type="InterPro" id="IPR023907">
    <property type="entry name" value="Non-F420_Flavin_OxRdtase"/>
</dbReference>
<evidence type="ECO:0000313" key="4">
    <source>
        <dbReference type="Proteomes" id="UP000033632"/>
    </source>
</evidence>
<dbReference type="OrthoDB" id="180193at2"/>
<dbReference type="InterPro" id="IPR050564">
    <property type="entry name" value="F420-G6PD/mer"/>
</dbReference>
<dbReference type="InterPro" id="IPR011251">
    <property type="entry name" value="Luciferase-like_dom"/>
</dbReference>
<organism evidence="3 4">
    <name type="scientific">Devosia geojensis</name>
    <dbReference type="NCBI Taxonomy" id="443610"/>
    <lineage>
        <taxon>Bacteria</taxon>
        <taxon>Pseudomonadati</taxon>
        <taxon>Pseudomonadota</taxon>
        <taxon>Alphaproteobacteria</taxon>
        <taxon>Hyphomicrobiales</taxon>
        <taxon>Devosiaceae</taxon>
        <taxon>Devosia</taxon>
    </lineage>
</organism>
<sequence length="325" mass="35437">MTVLFGYHASHEQFSPRDLVDHAVAAEKAGFDCVMCSDHFAPWSRAQGHSGFAWSWLGAAMQATTSLPFGLITVPGGWRYHPAIVAQATATLTDLFPDRFAWLALGSGEKLNEAVVGQGWPSKAERNERLRAGAEILRGMFDGERVTRNGPLRVEKAELYTRPANPVRLVAAALSPETAEWAASWADGLLTACQSPRALEEIIAAFRRGGGEAKPVYLQVHVSWAESEEAARANAFDQWRSNAVDAYAAENLDTPEAFEAETADVSAADMDKYVRISADPARHVEWLRGDAGMGVDAIYIHNVGRNQPAFIEMFGRQVLPALRGA</sequence>
<proteinExistence type="predicted"/>
<dbReference type="STRING" id="443610.VE25_05660"/>
<dbReference type="PANTHER" id="PTHR43244:SF1">
    <property type="entry name" value="5,10-METHYLENETETRAHYDROMETHANOPTERIN REDUCTASE"/>
    <property type="match status" value="1"/>
</dbReference>
<keyword evidence="1" id="KW-0560">Oxidoreductase</keyword>
<comment type="caution">
    <text evidence="3">The sequence shown here is derived from an EMBL/GenBank/DDBJ whole genome shotgun (WGS) entry which is preliminary data.</text>
</comment>
<gene>
    <name evidence="3" type="ORF">VE25_05660</name>
</gene>
<keyword evidence="4" id="KW-1185">Reference proteome</keyword>
<dbReference type="Gene3D" id="3.20.20.30">
    <property type="entry name" value="Luciferase-like domain"/>
    <property type="match status" value="1"/>
</dbReference>
<evidence type="ECO:0000256" key="1">
    <source>
        <dbReference type="ARBA" id="ARBA00023002"/>
    </source>
</evidence>
<dbReference type="EMBL" id="JZEX01000059">
    <property type="protein sequence ID" value="KKB12720.1"/>
    <property type="molecule type" value="Genomic_DNA"/>
</dbReference>
<dbReference type="InterPro" id="IPR019945">
    <property type="entry name" value="F420_G6P_DH-rel"/>
</dbReference>
<dbReference type="InterPro" id="IPR036661">
    <property type="entry name" value="Luciferase-like_sf"/>
</dbReference>
<dbReference type="GO" id="GO:0016705">
    <property type="term" value="F:oxidoreductase activity, acting on paired donors, with incorporation or reduction of molecular oxygen"/>
    <property type="evidence" value="ECO:0007669"/>
    <property type="project" value="InterPro"/>
</dbReference>
<reference evidence="3 4" key="1">
    <citation type="submission" date="2015-03" db="EMBL/GenBank/DDBJ databases">
        <authorList>
            <person name="Hassan Y.I."/>
            <person name="Lepp D."/>
            <person name="Li X.-Z."/>
            <person name="Zhou T."/>
        </authorList>
    </citation>
    <scope>NUCLEOTIDE SEQUENCE [LARGE SCALE GENOMIC DNA]</scope>
    <source>
        <strain evidence="3 4">BD-c194</strain>
    </source>
</reference>
<evidence type="ECO:0000313" key="3">
    <source>
        <dbReference type="EMBL" id="KKB12720.1"/>
    </source>
</evidence>
<evidence type="ECO:0000259" key="2">
    <source>
        <dbReference type="Pfam" id="PF00296"/>
    </source>
</evidence>
<protein>
    <recommendedName>
        <fullName evidence="2">Luciferase-like domain-containing protein</fullName>
    </recommendedName>
</protein>
<dbReference type="SUPFAM" id="SSF51679">
    <property type="entry name" value="Bacterial luciferase-like"/>
    <property type="match status" value="1"/>
</dbReference>
<dbReference type="CDD" id="cd01097">
    <property type="entry name" value="Tetrahydromethanopterin_reductase"/>
    <property type="match status" value="1"/>
</dbReference>
<accession>A0A0F5FVY0</accession>
<dbReference type="NCBIfam" id="TIGR03557">
    <property type="entry name" value="F420_G6P_family"/>
    <property type="match status" value="1"/>
</dbReference>
<dbReference type="AlphaFoldDB" id="A0A0F5FVY0"/>
<dbReference type="NCBIfam" id="TIGR03885">
    <property type="entry name" value="flavin_revert"/>
    <property type="match status" value="1"/>
</dbReference>